<dbReference type="InterPro" id="IPR015890">
    <property type="entry name" value="Chorismate_C"/>
</dbReference>
<dbReference type="RefSeq" id="WP_068223995.1">
    <property type="nucleotide sequence ID" value="NZ_LRPC01000028.1"/>
</dbReference>
<gene>
    <name evidence="7" type="ORF">AWW68_16490</name>
</gene>
<accession>A0A150X681</accession>
<name>A0A150X681_9BACT</name>
<protein>
    <recommendedName>
        <fullName evidence="3">isochorismate synthase</fullName>
        <ecNumber evidence="3">5.4.4.2</ecNumber>
    </recommendedName>
    <alternativeName>
        <fullName evidence="5">Isochorismate mutase</fullName>
    </alternativeName>
</protein>
<evidence type="ECO:0000256" key="3">
    <source>
        <dbReference type="ARBA" id="ARBA00012824"/>
    </source>
</evidence>
<keyword evidence="8" id="KW-1185">Reference proteome</keyword>
<dbReference type="STRING" id="333140.AWW68_16490"/>
<dbReference type="Gene3D" id="3.60.120.10">
    <property type="entry name" value="Anthranilate synthase"/>
    <property type="match status" value="1"/>
</dbReference>
<comment type="caution">
    <text evidence="7">The sequence shown here is derived from an EMBL/GenBank/DDBJ whole genome shotgun (WGS) entry which is preliminary data.</text>
</comment>
<dbReference type="Proteomes" id="UP000075606">
    <property type="component" value="Unassembled WGS sequence"/>
</dbReference>
<evidence type="ECO:0000256" key="5">
    <source>
        <dbReference type="ARBA" id="ARBA00041564"/>
    </source>
</evidence>
<comment type="similarity">
    <text evidence="2">Belongs to the isochorismate synthase family.</text>
</comment>
<dbReference type="OrthoDB" id="9806579at2"/>
<dbReference type="PANTHER" id="PTHR42839:SF2">
    <property type="entry name" value="ISOCHORISMATE SYNTHASE ENTC"/>
    <property type="match status" value="1"/>
</dbReference>
<proteinExistence type="inferred from homology"/>
<dbReference type="Pfam" id="PF00425">
    <property type="entry name" value="Chorismate_bind"/>
    <property type="match status" value="1"/>
</dbReference>
<evidence type="ECO:0000256" key="4">
    <source>
        <dbReference type="ARBA" id="ARBA00023235"/>
    </source>
</evidence>
<dbReference type="GO" id="GO:0008909">
    <property type="term" value="F:isochorismate synthase activity"/>
    <property type="evidence" value="ECO:0007669"/>
    <property type="project" value="UniProtKB-EC"/>
</dbReference>
<keyword evidence="4" id="KW-0413">Isomerase</keyword>
<reference evidence="7 8" key="1">
    <citation type="submission" date="2016-01" db="EMBL/GenBank/DDBJ databases">
        <title>Genome sequencing of Roseivirga spongicola UST030701-084.</title>
        <authorList>
            <person name="Selvaratnam C."/>
            <person name="Thevarajoo S."/>
            <person name="Goh K.M."/>
            <person name="Ee R."/>
            <person name="Chan K.-G."/>
            <person name="Chong C.S."/>
        </authorList>
    </citation>
    <scope>NUCLEOTIDE SEQUENCE [LARGE SCALE GENOMIC DNA]</scope>
    <source>
        <strain evidence="7 8">UST030701-084</strain>
    </source>
</reference>
<evidence type="ECO:0000256" key="1">
    <source>
        <dbReference type="ARBA" id="ARBA00000799"/>
    </source>
</evidence>
<comment type="catalytic activity">
    <reaction evidence="1">
        <text>chorismate = isochorismate</text>
        <dbReference type="Rhea" id="RHEA:18985"/>
        <dbReference type="ChEBI" id="CHEBI:29748"/>
        <dbReference type="ChEBI" id="CHEBI:29780"/>
        <dbReference type="EC" id="5.4.4.2"/>
    </reaction>
</comment>
<feature type="domain" description="Chorismate-utilising enzyme C-terminal" evidence="6">
    <location>
        <begin position="146"/>
        <end position="397"/>
    </location>
</feature>
<dbReference type="InterPro" id="IPR004561">
    <property type="entry name" value="IsoChor_synthase"/>
</dbReference>
<dbReference type="NCBIfam" id="TIGR00543">
    <property type="entry name" value="isochor_syn"/>
    <property type="match status" value="1"/>
</dbReference>
<dbReference type="AlphaFoldDB" id="A0A150X681"/>
<dbReference type="EC" id="5.4.4.2" evidence="3"/>
<dbReference type="EMBL" id="LRPC01000028">
    <property type="protein sequence ID" value="KYG74245.1"/>
    <property type="molecule type" value="Genomic_DNA"/>
</dbReference>
<evidence type="ECO:0000256" key="2">
    <source>
        <dbReference type="ARBA" id="ARBA00005297"/>
    </source>
</evidence>
<dbReference type="PANTHER" id="PTHR42839">
    <property type="entry name" value="ISOCHORISMATE SYNTHASE ENTC"/>
    <property type="match status" value="1"/>
</dbReference>
<dbReference type="SUPFAM" id="SSF56322">
    <property type="entry name" value="ADC synthase"/>
    <property type="match status" value="1"/>
</dbReference>
<evidence type="ECO:0000259" key="6">
    <source>
        <dbReference type="Pfam" id="PF00425"/>
    </source>
</evidence>
<sequence>MEKKNWSVLEPDLKLFSKEQILGSALALAQEEQLPVAVWRKPNKTEINLLISFSEALQVDRYELQELKNGFAFAPFNFNQEKGFFINGDVLLSFDFDEVVIKPVNEASANTLQVDSFKKKLIDRIESDEESPLFNQSKNLAKPKSSDYETLVEKCVEAIRDGFFEKVVPARSTDIDLPAGFDLIKLYSNLCAAYPNAFISFVSIPELGSWLGATPEILIEKEFNTFRTHALAATQRFNPENDLSETAWTQKEIEEQAMVSRYIINCFKKIRLREYVEKGPETIKAGNLLHLKTSFEVDVVATNFPELPTVMLELLHPTSAVAGMPKEQALSFLKLEEQLDRSFYAGFLGPVNIEEQTSLYVNLRCMELAKDKARLFAGAGVTAHSNPKKEFAETEMKFNTLLNILNQAH</sequence>
<organism evidence="7 8">
    <name type="scientific">Roseivirga spongicola</name>
    <dbReference type="NCBI Taxonomy" id="333140"/>
    <lineage>
        <taxon>Bacteria</taxon>
        <taxon>Pseudomonadati</taxon>
        <taxon>Bacteroidota</taxon>
        <taxon>Cytophagia</taxon>
        <taxon>Cytophagales</taxon>
        <taxon>Roseivirgaceae</taxon>
        <taxon>Roseivirga</taxon>
    </lineage>
</organism>
<evidence type="ECO:0000313" key="7">
    <source>
        <dbReference type="EMBL" id="KYG74245.1"/>
    </source>
</evidence>
<dbReference type="InterPro" id="IPR005801">
    <property type="entry name" value="ADC_synthase"/>
</dbReference>
<evidence type="ECO:0000313" key="8">
    <source>
        <dbReference type="Proteomes" id="UP000075606"/>
    </source>
</evidence>